<evidence type="ECO:0000256" key="2">
    <source>
        <dbReference type="ARBA" id="ARBA00023008"/>
    </source>
</evidence>
<feature type="compositionally biased region" description="Basic and acidic residues" evidence="3">
    <location>
        <begin position="47"/>
        <end position="58"/>
    </location>
</feature>
<evidence type="ECO:0000313" key="5">
    <source>
        <dbReference type="EMBL" id="AGS39692.1"/>
    </source>
</evidence>
<dbReference type="InterPro" id="IPR008972">
    <property type="entry name" value="Cupredoxin"/>
</dbReference>
<dbReference type="KEGG" id="cza:CYCME_1363"/>
<evidence type="ECO:0000256" key="4">
    <source>
        <dbReference type="SAM" id="SignalP"/>
    </source>
</evidence>
<keyword evidence="2" id="KW-0186">Copper</keyword>
<keyword evidence="6" id="KW-1185">Reference proteome</keyword>
<keyword evidence="4" id="KW-0732">Signal</keyword>
<dbReference type="GO" id="GO:0046872">
    <property type="term" value="F:metal ion binding"/>
    <property type="evidence" value="ECO:0007669"/>
    <property type="project" value="UniProtKB-KW"/>
</dbReference>
<dbReference type="InterPro" id="IPR050845">
    <property type="entry name" value="Cu-binding_ET"/>
</dbReference>
<sequence>MFNKIIYISMWLVLVAFTTTSIAGGESTHVHKHGADESVSKPMQMPSEEHSGHQHDSEGSAVGQPATESAATKTIAVTTLDTMRFTFSSQPDLKAGDIVKFVITNKGKLPHEFSIGDEKEQQAHRKMMRQMPDMIHQDGNTVTVKSGETKVLTWEFKSGDVVFACNVPGHFEAGMFHKVSLN</sequence>
<keyword evidence="1" id="KW-0479">Metal-binding</keyword>
<feature type="signal peptide" evidence="4">
    <location>
        <begin position="1"/>
        <end position="23"/>
    </location>
</feature>
<dbReference type="EMBL" id="CP005996">
    <property type="protein sequence ID" value="AGS39692.1"/>
    <property type="molecule type" value="Genomic_DNA"/>
</dbReference>
<proteinExistence type="predicted"/>
<dbReference type="SUPFAM" id="SSF49503">
    <property type="entry name" value="Cupredoxins"/>
    <property type="match status" value="1"/>
</dbReference>
<evidence type="ECO:0000256" key="3">
    <source>
        <dbReference type="SAM" id="MobiDB-lite"/>
    </source>
</evidence>
<dbReference type="PANTHER" id="PTHR38439:SF3">
    <property type="entry name" value="COPPER-RESISTANT CUPROPROTEIN COPI"/>
    <property type="match status" value="1"/>
</dbReference>
<reference evidence="6" key="2">
    <citation type="journal article" date="2016" name="Environ. Microbiol. Rep.">
        <title>Analysis of defence systems and a conjugative IncP-1 plasmid in the marine polyaromatic hydrocarbons-degrading bacterium Cycloclasticus sp. 78-ME.</title>
        <authorList>
            <person name="Yakimov M.M."/>
            <person name="Crisafi F."/>
            <person name="Messina E."/>
            <person name="Smedile F."/>
            <person name="Lopatina A."/>
            <person name="Denaro R."/>
            <person name="Pieper D.H."/>
            <person name="Golyshin P.N."/>
            <person name="Giuliano L."/>
        </authorList>
    </citation>
    <scope>NUCLEOTIDE SEQUENCE [LARGE SCALE GENOMIC DNA]</scope>
    <source>
        <strain evidence="6">78-ME</strain>
    </source>
</reference>
<dbReference type="Gene3D" id="2.60.40.420">
    <property type="entry name" value="Cupredoxins - blue copper proteins"/>
    <property type="match status" value="1"/>
</dbReference>
<reference evidence="5 6" key="1">
    <citation type="submission" date="2013-05" db="EMBL/GenBank/DDBJ databases">
        <title>Between feast and famine: a lifestyle of most important marine PAH-degrading bacterium Cycloclasticus sp. 7ME.</title>
        <authorList>
            <person name="Yakimov M.M."/>
            <person name="Messina E."/>
            <person name="Genovese M."/>
            <person name="Denaro R."/>
            <person name="Crisafi F."/>
            <person name="Russo D."/>
            <person name="Cappello S."/>
            <person name="Santisi S."/>
            <person name="Smedile F."/>
            <person name="Golyshina O.V."/>
            <person name="Tran H."/>
            <person name="Pieper D.H."/>
            <person name="Golyshin P.N."/>
            <person name="Giuliano L."/>
        </authorList>
    </citation>
    <scope>NUCLEOTIDE SEQUENCE [LARGE SCALE GENOMIC DNA]</scope>
    <source>
        <strain evidence="5 6">78-ME</strain>
    </source>
</reference>
<evidence type="ECO:0000256" key="1">
    <source>
        <dbReference type="ARBA" id="ARBA00022723"/>
    </source>
</evidence>
<dbReference type="CDD" id="cd04211">
    <property type="entry name" value="Cupredoxin_like_2"/>
    <property type="match status" value="1"/>
</dbReference>
<dbReference type="eggNOG" id="COG4454">
    <property type="taxonomic scope" value="Bacteria"/>
</dbReference>
<protein>
    <submittedName>
        <fullName evidence="5">Copper-binding protein</fullName>
    </submittedName>
</protein>
<dbReference type="PATRIC" id="fig|1198232.3.peg.1356"/>
<feature type="chain" id="PRO_5004540336" evidence="4">
    <location>
        <begin position="24"/>
        <end position="182"/>
    </location>
</feature>
<name>S5TFR5_9GAMM</name>
<gene>
    <name evidence="5" type="ORF">CYCME_1363</name>
</gene>
<dbReference type="HOGENOM" id="CLU_102172_1_0_6"/>
<organism evidence="5 6">
    <name type="scientific">Cycloclasticus zancles 78-ME</name>
    <dbReference type="NCBI Taxonomy" id="1198232"/>
    <lineage>
        <taxon>Bacteria</taxon>
        <taxon>Pseudomonadati</taxon>
        <taxon>Pseudomonadota</taxon>
        <taxon>Gammaproteobacteria</taxon>
        <taxon>Thiotrichales</taxon>
        <taxon>Piscirickettsiaceae</taxon>
        <taxon>Cycloclasticus</taxon>
    </lineage>
</organism>
<dbReference type="AlphaFoldDB" id="S5TFR5"/>
<feature type="region of interest" description="Disordered" evidence="3">
    <location>
        <begin position="27"/>
        <end position="70"/>
    </location>
</feature>
<evidence type="ECO:0000313" key="6">
    <source>
        <dbReference type="Proteomes" id="UP000015380"/>
    </source>
</evidence>
<accession>S5TFR5</accession>
<dbReference type="PANTHER" id="PTHR38439">
    <property type="entry name" value="AURACYANIN-B"/>
    <property type="match status" value="1"/>
</dbReference>
<dbReference type="Proteomes" id="UP000015380">
    <property type="component" value="Chromosome"/>
</dbReference>